<protein>
    <submittedName>
        <fullName evidence="5">ArsR family transcriptional regulator</fullName>
    </submittedName>
</protein>
<evidence type="ECO:0000256" key="3">
    <source>
        <dbReference type="ARBA" id="ARBA00023163"/>
    </source>
</evidence>
<dbReference type="PANTHER" id="PTHR33154">
    <property type="entry name" value="TRANSCRIPTIONAL REGULATOR, ARSR FAMILY"/>
    <property type="match status" value="1"/>
</dbReference>
<proteinExistence type="predicted"/>
<feature type="domain" description="HTH arsR-type" evidence="4">
    <location>
        <begin position="264"/>
        <end position="356"/>
    </location>
</feature>
<dbReference type="Gene3D" id="1.10.10.10">
    <property type="entry name" value="Winged helix-like DNA-binding domain superfamily/Winged helix DNA-binding domain"/>
    <property type="match status" value="1"/>
</dbReference>
<dbReference type="Pfam" id="PF19361">
    <property type="entry name" value="DUF5937"/>
    <property type="match status" value="1"/>
</dbReference>
<keyword evidence="1" id="KW-0805">Transcription regulation</keyword>
<dbReference type="RefSeq" id="WP_106535283.1">
    <property type="nucleotide sequence ID" value="NZ_ML142897.1"/>
</dbReference>
<dbReference type="InterPro" id="IPR045981">
    <property type="entry name" value="DUF5937"/>
</dbReference>
<dbReference type="InterPro" id="IPR001845">
    <property type="entry name" value="HTH_ArsR_DNA-bd_dom"/>
</dbReference>
<dbReference type="AlphaFoldDB" id="A0A2P8EFE2"/>
<dbReference type="OrthoDB" id="3396564at2"/>
<evidence type="ECO:0000259" key="4">
    <source>
        <dbReference type="PROSITE" id="PS50987"/>
    </source>
</evidence>
<dbReference type="Proteomes" id="UP000243528">
    <property type="component" value="Unassembled WGS sequence"/>
</dbReference>
<dbReference type="SMART" id="SM00418">
    <property type="entry name" value="HTH_ARSR"/>
    <property type="match status" value="1"/>
</dbReference>
<keyword evidence="6" id="KW-1185">Reference proteome</keyword>
<dbReference type="CDD" id="cd00090">
    <property type="entry name" value="HTH_ARSR"/>
    <property type="match status" value="1"/>
</dbReference>
<dbReference type="PANTHER" id="PTHR33154:SF33">
    <property type="entry name" value="TRANSCRIPTIONAL REPRESSOR SDPR"/>
    <property type="match status" value="1"/>
</dbReference>
<dbReference type="EMBL" id="PYGE01000001">
    <property type="protein sequence ID" value="PSL08197.1"/>
    <property type="molecule type" value="Genomic_DNA"/>
</dbReference>
<organism evidence="5 6">
    <name type="scientific">Haloactinopolyspora alba</name>
    <dbReference type="NCBI Taxonomy" id="648780"/>
    <lineage>
        <taxon>Bacteria</taxon>
        <taxon>Bacillati</taxon>
        <taxon>Actinomycetota</taxon>
        <taxon>Actinomycetes</taxon>
        <taxon>Jiangellales</taxon>
        <taxon>Jiangellaceae</taxon>
        <taxon>Haloactinopolyspora</taxon>
    </lineage>
</organism>
<accession>A0A2P8EFE2</accession>
<keyword evidence="2" id="KW-0238">DNA-binding</keyword>
<evidence type="ECO:0000313" key="6">
    <source>
        <dbReference type="Proteomes" id="UP000243528"/>
    </source>
</evidence>
<dbReference type="NCBIfam" id="NF033788">
    <property type="entry name" value="HTH_metalloreg"/>
    <property type="match status" value="1"/>
</dbReference>
<reference evidence="5 6" key="1">
    <citation type="submission" date="2018-03" db="EMBL/GenBank/DDBJ databases">
        <title>Genomic Encyclopedia of Archaeal and Bacterial Type Strains, Phase II (KMG-II): from individual species to whole genera.</title>
        <authorList>
            <person name="Goeker M."/>
        </authorList>
    </citation>
    <scope>NUCLEOTIDE SEQUENCE [LARGE SCALE GENOMIC DNA]</scope>
    <source>
        <strain evidence="5 6">DSM 45211</strain>
    </source>
</reference>
<comment type="caution">
    <text evidence="5">The sequence shown here is derived from an EMBL/GenBank/DDBJ whole genome shotgun (WGS) entry which is preliminary data.</text>
</comment>
<dbReference type="InterPro" id="IPR036388">
    <property type="entry name" value="WH-like_DNA-bd_sf"/>
</dbReference>
<dbReference type="InterPro" id="IPR011991">
    <property type="entry name" value="ArsR-like_HTH"/>
</dbReference>
<evidence type="ECO:0000313" key="5">
    <source>
        <dbReference type="EMBL" id="PSL08197.1"/>
    </source>
</evidence>
<dbReference type="InterPro" id="IPR051081">
    <property type="entry name" value="HTH_MetalResp_TranReg"/>
</dbReference>
<sequence>MPISLDMTGATDTDVRISTSPLAEFGSAWHVLVADHHPEHADWAAQVWAKLPAGVTDALADWSFAVSAVRAALLADPTLVTGSGWSEQVAWIRRMPPKDFAASVLRPLARRRGRAGDVGDATVRAHVRSLARARGPRARRTVTLVLDEPEAARDAFADLLDQAWTSFFAREWGSAAPRLGEEASARSAMRDRDGWSRALSRLSPAVRVDAAAGRIVVDKVQNKRLAVAGRGLVLVPTVLGSGHLYVADEPGRPVVVHYPVPSPASAAGSRSTLRRLNVLAHPARLEVCRAIAVEPRSAREIARLWGMAESTVTKHLSALRAVGLVHSERAGHYVRYSLDERVITGLGPDLLDVLRR</sequence>
<name>A0A2P8EFE2_9ACTN</name>
<evidence type="ECO:0000256" key="2">
    <source>
        <dbReference type="ARBA" id="ARBA00023125"/>
    </source>
</evidence>
<gene>
    <name evidence="5" type="ORF">CLV30_101165</name>
</gene>
<dbReference type="PROSITE" id="PS50987">
    <property type="entry name" value="HTH_ARSR_2"/>
    <property type="match status" value="1"/>
</dbReference>
<dbReference type="Pfam" id="PF12840">
    <property type="entry name" value="HTH_20"/>
    <property type="match status" value="1"/>
</dbReference>
<keyword evidence="3" id="KW-0804">Transcription</keyword>
<dbReference type="PRINTS" id="PR00778">
    <property type="entry name" value="HTHARSR"/>
</dbReference>
<dbReference type="SUPFAM" id="SSF46785">
    <property type="entry name" value="Winged helix' DNA-binding domain"/>
    <property type="match status" value="1"/>
</dbReference>
<dbReference type="GO" id="GO:0003700">
    <property type="term" value="F:DNA-binding transcription factor activity"/>
    <property type="evidence" value="ECO:0007669"/>
    <property type="project" value="InterPro"/>
</dbReference>
<evidence type="ECO:0000256" key="1">
    <source>
        <dbReference type="ARBA" id="ARBA00023015"/>
    </source>
</evidence>
<dbReference type="GO" id="GO:0003677">
    <property type="term" value="F:DNA binding"/>
    <property type="evidence" value="ECO:0007669"/>
    <property type="project" value="UniProtKB-KW"/>
</dbReference>
<dbReference type="InterPro" id="IPR036390">
    <property type="entry name" value="WH_DNA-bd_sf"/>
</dbReference>